<evidence type="ECO:0000313" key="10">
    <source>
        <dbReference type="EMBL" id="MDR7379968.1"/>
    </source>
</evidence>
<dbReference type="PROSITE" id="PS50928">
    <property type="entry name" value="ABC_TM1"/>
    <property type="match status" value="1"/>
</dbReference>
<keyword evidence="7 8" id="KW-0472">Membrane</keyword>
<evidence type="ECO:0000256" key="6">
    <source>
        <dbReference type="ARBA" id="ARBA00022989"/>
    </source>
</evidence>
<dbReference type="CDD" id="cd06261">
    <property type="entry name" value="TM_PBP2"/>
    <property type="match status" value="1"/>
</dbReference>
<accession>A0ABU2CF53</accession>
<keyword evidence="4" id="KW-1003">Cell membrane</keyword>
<evidence type="ECO:0000256" key="7">
    <source>
        <dbReference type="ARBA" id="ARBA00023136"/>
    </source>
</evidence>
<protein>
    <submittedName>
        <fullName evidence="10">Polar amino acid transport system permease protein</fullName>
    </submittedName>
</protein>
<evidence type="ECO:0000256" key="1">
    <source>
        <dbReference type="ARBA" id="ARBA00004429"/>
    </source>
</evidence>
<dbReference type="Pfam" id="PF00528">
    <property type="entry name" value="BPD_transp_1"/>
    <property type="match status" value="1"/>
</dbReference>
<comment type="subcellular location">
    <subcellularLocation>
        <location evidence="1">Cell inner membrane</location>
        <topology evidence="1">Multi-pass membrane protein</topology>
    </subcellularLocation>
    <subcellularLocation>
        <location evidence="8">Cell membrane</location>
        <topology evidence="8">Multi-pass membrane protein</topology>
    </subcellularLocation>
</comment>
<dbReference type="PANTHER" id="PTHR30614">
    <property type="entry name" value="MEMBRANE COMPONENT OF AMINO ACID ABC TRANSPORTER"/>
    <property type="match status" value="1"/>
</dbReference>
<keyword evidence="11" id="KW-1185">Reference proteome</keyword>
<dbReference type="SUPFAM" id="SSF161098">
    <property type="entry name" value="MetI-like"/>
    <property type="match status" value="1"/>
</dbReference>
<dbReference type="Proteomes" id="UP001180487">
    <property type="component" value="Unassembled WGS sequence"/>
</dbReference>
<comment type="similarity">
    <text evidence="2">Belongs to the binding-protein-dependent transport system permease family. HisMQ subfamily.</text>
</comment>
<dbReference type="EMBL" id="JAVDXT010000006">
    <property type="protein sequence ID" value="MDR7379968.1"/>
    <property type="molecule type" value="Genomic_DNA"/>
</dbReference>
<evidence type="ECO:0000256" key="4">
    <source>
        <dbReference type="ARBA" id="ARBA00022475"/>
    </source>
</evidence>
<name>A0ABU2CF53_9BURK</name>
<feature type="domain" description="ABC transmembrane type-1" evidence="9">
    <location>
        <begin position="23"/>
        <end position="220"/>
    </location>
</feature>
<organism evidence="10 11">
    <name type="scientific">Rhodoferax ferrireducens</name>
    <dbReference type="NCBI Taxonomy" id="192843"/>
    <lineage>
        <taxon>Bacteria</taxon>
        <taxon>Pseudomonadati</taxon>
        <taxon>Pseudomonadota</taxon>
        <taxon>Betaproteobacteria</taxon>
        <taxon>Burkholderiales</taxon>
        <taxon>Comamonadaceae</taxon>
        <taxon>Rhodoferax</taxon>
    </lineage>
</organism>
<evidence type="ECO:0000313" key="11">
    <source>
        <dbReference type="Proteomes" id="UP001180487"/>
    </source>
</evidence>
<dbReference type="InterPro" id="IPR043429">
    <property type="entry name" value="ArtM/GltK/GlnP/TcyL/YhdX-like"/>
</dbReference>
<dbReference type="RefSeq" id="WP_116608823.1">
    <property type="nucleotide sequence ID" value="NZ_JAVDXT010000006.1"/>
</dbReference>
<evidence type="ECO:0000259" key="9">
    <source>
        <dbReference type="PROSITE" id="PS50928"/>
    </source>
</evidence>
<evidence type="ECO:0000256" key="2">
    <source>
        <dbReference type="ARBA" id="ARBA00010072"/>
    </source>
</evidence>
<dbReference type="Gene3D" id="1.10.3720.10">
    <property type="entry name" value="MetI-like"/>
    <property type="match status" value="1"/>
</dbReference>
<evidence type="ECO:0000256" key="3">
    <source>
        <dbReference type="ARBA" id="ARBA00022448"/>
    </source>
</evidence>
<sequence>MKNFDLMAILLNAEFGAMLLKGMRMTLQIAAGSWLLAMALALVLLVVRLMPSRIAERAVGAYVSYHRNVPTLVQLMLWYFGISSLLPNDMQGWLSEHNGEALFAIVALGLCQAAYFSEDLRSGLRSIPDGQTEAARALGHSYLSAMRYVILPQAVRNAVPALVNHSVSLFKNSSLAMAIGVAELTHAVKEIESQSFRTFEAYLVATLVYLGFSLLIMAAGAWLSKRYSIAGAR</sequence>
<keyword evidence="3 8" id="KW-0813">Transport</keyword>
<feature type="transmembrane region" description="Helical" evidence="8">
    <location>
        <begin position="25"/>
        <end position="47"/>
    </location>
</feature>
<keyword evidence="5 8" id="KW-0812">Transmembrane</keyword>
<dbReference type="PANTHER" id="PTHR30614:SF47">
    <property type="entry name" value="ABC TRANSPORTER PERMEASE"/>
    <property type="match status" value="1"/>
</dbReference>
<proteinExistence type="inferred from homology"/>
<comment type="caution">
    <text evidence="10">The sequence shown here is derived from an EMBL/GenBank/DDBJ whole genome shotgun (WGS) entry which is preliminary data.</text>
</comment>
<dbReference type="InterPro" id="IPR035906">
    <property type="entry name" value="MetI-like_sf"/>
</dbReference>
<reference evidence="10 11" key="1">
    <citation type="submission" date="2023-07" db="EMBL/GenBank/DDBJ databases">
        <title>Sorghum-associated microbial communities from plants grown in Nebraska, USA.</title>
        <authorList>
            <person name="Schachtman D."/>
        </authorList>
    </citation>
    <scope>NUCLEOTIDE SEQUENCE [LARGE SCALE GENOMIC DNA]</scope>
    <source>
        <strain evidence="10 11">BE313</strain>
    </source>
</reference>
<keyword evidence="6 8" id="KW-1133">Transmembrane helix</keyword>
<dbReference type="NCBIfam" id="TIGR01726">
    <property type="entry name" value="HEQRo_perm_3TM"/>
    <property type="match status" value="1"/>
</dbReference>
<gene>
    <name evidence="10" type="ORF">J2X19_004670</name>
</gene>
<feature type="transmembrane region" description="Helical" evidence="8">
    <location>
        <begin position="201"/>
        <end position="223"/>
    </location>
</feature>
<evidence type="ECO:0000256" key="5">
    <source>
        <dbReference type="ARBA" id="ARBA00022692"/>
    </source>
</evidence>
<dbReference type="InterPro" id="IPR010065">
    <property type="entry name" value="AA_ABC_transptr_permease_3TM"/>
</dbReference>
<evidence type="ECO:0000256" key="8">
    <source>
        <dbReference type="RuleBase" id="RU363032"/>
    </source>
</evidence>
<dbReference type="InterPro" id="IPR000515">
    <property type="entry name" value="MetI-like"/>
</dbReference>